<comment type="caution">
    <text evidence="2">The sequence shown here is derived from an EMBL/GenBank/DDBJ whole genome shotgun (WGS) entry which is preliminary data.</text>
</comment>
<organism evidence="2 3">
    <name type="scientific">Aspergillus turcosus</name>
    <dbReference type="NCBI Taxonomy" id="1245748"/>
    <lineage>
        <taxon>Eukaryota</taxon>
        <taxon>Fungi</taxon>
        <taxon>Dikarya</taxon>
        <taxon>Ascomycota</taxon>
        <taxon>Pezizomycotina</taxon>
        <taxon>Eurotiomycetes</taxon>
        <taxon>Eurotiomycetidae</taxon>
        <taxon>Eurotiales</taxon>
        <taxon>Aspergillaceae</taxon>
        <taxon>Aspergillus</taxon>
        <taxon>Aspergillus subgen. Fumigati</taxon>
    </lineage>
</organism>
<protein>
    <submittedName>
        <fullName evidence="2">Uncharacterized protein</fullName>
    </submittedName>
</protein>
<evidence type="ECO:0000256" key="1">
    <source>
        <dbReference type="SAM" id="SignalP"/>
    </source>
</evidence>
<dbReference type="AlphaFoldDB" id="A0A3R7FBA0"/>
<sequence length="88" mass="9633">MQLQLHLLALLSTLSLVSADLSYYCEMAKDGTAFIQNAYCCDDLVPARYAEGFFQAEKCMSPSSSLLINHHTGFRIRAGEMGIGIVGK</sequence>
<dbReference type="OrthoDB" id="4269539at2759"/>
<reference evidence="2 3" key="1">
    <citation type="submission" date="2018-08" db="EMBL/GenBank/DDBJ databases">
        <title>Draft genome sequences of two Aspergillus turcosus clinical strains isolated from bronchoalveolar lavage fluid: one azole-susceptible and the other azole-resistant.</title>
        <authorList>
            <person name="Parent-Michaud M."/>
            <person name="Dufresne P.J."/>
            <person name="Fournier E."/>
            <person name="Martineau C."/>
            <person name="Moreira S."/>
            <person name="Perkins V."/>
            <person name="De Repentigny L."/>
            <person name="Dufresne S.F."/>
        </authorList>
    </citation>
    <scope>NUCLEOTIDE SEQUENCE [LARGE SCALE GENOMIC DNA]</scope>
    <source>
        <strain evidence="2">HMR AF 1038</strain>
    </source>
</reference>
<feature type="chain" id="PRO_5018618974" evidence="1">
    <location>
        <begin position="20"/>
        <end position="88"/>
    </location>
</feature>
<name>A0A3R7FBA0_9EURO</name>
<dbReference type="Proteomes" id="UP000215289">
    <property type="component" value="Unassembled WGS sequence"/>
</dbReference>
<keyword evidence="3" id="KW-1185">Reference proteome</keyword>
<dbReference type="EMBL" id="NIDN02000018">
    <property type="protein sequence ID" value="RLM00257.1"/>
    <property type="molecule type" value="Genomic_DNA"/>
</dbReference>
<feature type="signal peptide" evidence="1">
    <location>
        <begin position="1"/>
        <end position="19"/>
    </location>
</feature>
<gene>
    <name evidence="2" type="ORF">CFD26_108295</name>
</gene>
<accession>A0A3R7FBA0</accession>
<evidence type="ECO:0000313" key="2">
    <source>
        <dbReference type="EMBL" id="RLM00257.1"/>
    </source>
</evidence>
<keyword evidence="1" id="KW-0732">Signal</keyword>
<proteinExistence type="predicted"/>
<evidence type="ECO:0000313" key="3">
    <source>
        <dbReference type="Proteomes" id="UP000215289"/>
    </source>
</evidence>